<dbReference type="SFLD" id="SFLDS00003">
    <property type="entry name" value="Haloacid_Dehalogenase"/>
    <property type="match status" value="1"/>
</dbReference>
<accession>A0A6L6IZR7</accession>
<dbReference type="InterPro" id="IPR001296">
    <property type="entry name" value="Glyco_trans_1"/>
</dbReference>
<dbReference type="InterPro" id="IPR036412">
    <property type="entry name" value="HAD-like_sf"/>
</dbReference>
<protein>
    <recommendedName>
        <fullName evidence="2">sucrose-phosphate synthase</fullName>
        <ecNumber evidence="2">2.4.1.14</ecNumber>
    </recommendedName>
</protein>
<dbReference type="Gene3D" id="3.40.50.1000">
    <property type="entry name" value="HAD superfamily/HAD-like"/>
    <property type="match status" value="1"/>
</dbReference>
<dbReference type="SFLD" id="SFLDG01140">
    <property type="entry name" value="C2.B:_Phosphomannomutase_and_P"/>
    <property type="match status" value="1"/>
</dbReference>
<dbReference type="InterPro" id="IPR023214">
    <property type="entry name" value="HAD_sf"/>
</dbReference>
<gene>
    <name evidence="9" type="ORF">GL284_07270</name>
</gene>
<proteinExistence type="inferred from homology"/>
<evidence type="ECO:0000256" key="3">
    <source>
        <dbReference type="ARBA" id="ARBA00022676"/>
    </source>
</evidence>
<feature type="domain" description="Glycosyltransferase subfamily 4-like N-terminal" evidence="8">
    <location>
        <begin position="26"/>
        <end position="198"/>
    </location>
</feature>
<dbReference type="Pfam" id="PF05116">
    <property type="entry name" value="S6PP"/>
    <property type="match status" value="1"/>
</dbReference>
<dbReference type="EMBL" id="WMII01000005">
    <property type="protein sequence ID" value="MTH64064.1"/>
    <property type="molecule type" value="Genomic_DNA"/>
</dbReference>
<reference evidence="9 10" key="1">
    <citation type="submission" date="2019-11" db="EMBL/GenBank/DDBJ databases">
        <authorList>
            <person name="Dong K."/>
        </authorList>
    </citation>
    <scope>NUCLEOTIDE SEQUENCE [LARGE SCALE GENOMIC DNA]</scope>
    <source>
        <strain evidence="9 10">DK608</strain>
    </source>
</reference>
<dbReference type="GO" id="GO:0046524">
    <property type="term" value="F:sucrose-phosphate synthase activity"/>
    <property type="evidence" value="ECO:0007669"/>
    <property type="project" value="UniProtKB-EC"/>
</dbReference>
<dbReference type="EC" id="2.4.1.14" evidence="2"/>
<keyword evidence="10" id="KW-1185">Reference proteome</keyword>
<feature type="domain" description="Sucrose phosphatase-like" evidence="7">
    <location>
        <begin position="425"/>
        <end position="655"/>
    </location>
</feature>
<dbReference type="InterPro" id="IPR006380">
    <property type="entry name" value="SPP-like_dom"/>
</dbReference>
<dbReference type="SFLD" id="SFLDG01141">
    <property type="entry name" value="C2.B.1:_Sucrose_Phosphatase_Li"/>
    <property type="match status" value="1"/>
</dbReference>
<dbReference type="RefSeq" id="WP_155043927.1">
    <property type="nucleotide sequence ID" value="NZ_WMIH01000004.1"/>
</dbReference>
<evidence type="ECO:0000256" key="5">
    <source>
        <dbReference type="ARBA" id="ARBA00047471"/>
    </source>
</evidence>
<sequence length="667" mass="72038">MRIMHIALGGCLKAPPIQYGVTEDTGGHIAYVLGAAAAQCARPGTTVDIVTRAFDGMHPSHARPVEPLSQNCRILRLVTKNRAYLSKETLEAELPALQRAFVQLLDGMPHRPDVIHAHFADAALLAMAAQQKFGISWLYTPHSLGRMKALDAQSPRIRAEAAAIRTASAIIVSSRDEAERQIMAYGDAGAGRVHRVNPGVTMADDPGPDPAKRLIAPFLRQPDKPILLTVARAVPKKNLIRLVQAYAGAQMLQDRANLVILPGLRDGMLGADAGQPGVVAQLFDAIDRADLWGRVAVPRRHDATELRSLYALAAQGGVFINPALHEPFGLTLIEAAQAGVPLVATRNGGPVDILETLGAGALVDPDDPSAIADACMAMLDQPPALTAQAQRRATGQFDWQQWAAQVARIIDTLHGRAAGPMRASAILASDIDATLTGCKQAAARFCDWHRKRPPGLLFAVATGRSVPEARRVLDEWHLPLPDLFITSVGTEIWRHDAPGRLALCRDYAAVLDRDWDRAGILAALQDQPVRWQADYEQRRWKLSLLGTAAEAIRLRDRLMVRGLQARVIASHGRFIDILPPNGGKGAALRFEVRRRGLRLSDCIAAGDSGNDADMLLAAGRAIIPANACSELADLAGRHILRSRLSYADAVLDGLECHLIDRARLAHA</sequence>
<evidence type="ECO:0000256" key="1">
    <source>
        <dbReference type="ARBA" id="ARBA00006530"/>
    </source>
</evidence>
<dbReference type="Gene3D" id="3.90.1070.10">
    <property type="match status" value="1"/>
</dbReference>
<evidence type="ECO:0000313" key="9">
    <source>
        <dbReference type="EMBL" id="MTH64064.1"/>
    </source>
</evidence>
<dbReference type="Pfam" id="PF13579">
    <property type="entry name" value="Glyco_trans_4_4"/>
    <property type="match status" value="1"/>
</dbReference>
<dbReference type="Proteomes" id="UP000478740">
    <property type="component" value="Unassembled WGS sequence"/>
</dbReference>
<dbReference type="AlphaFoldDB" id="A0A6L6IZR7"/>
<dbReference type="Gene3D" id="3.40.50.2000">
    <property type="entry name" value="Glycogen Phosphorylase B"/>
    <property type="match status" value="2"/>
</dbReference>
<evidence type="ECO:0000256" key="2">
    <source>
        <dbReference type="ARBA" id="ARBA00012536"/>
    </source>
</evidence>
<dbReference type="InterPro" id="IPR044161">
    <property type="entry name" value="SPS"/>
</dbReference>
<evidence type="ECO:0000259" key="7">
    <source>
        <dbReference type="Pfam" id="PF05116"/>
    </source>
</evidence>
<organism evidence="9 10">
    <name type="scientific">Paracoccus shanxieyensis</name>
    <dbReference type="NCBI Taxonomy" id="2675752"/>
    <lineage>
        <taxon>Bacteria</taxon>
        <taxon>Pseudomonadati</taxon>
        <taxon>Pseudomonadota</taxon>
        <taxon>Alphaproteobacteria</taxon>
        <taxon>Rhodobacterales</taxon>
        <taxon>Paracoccaceae</taxon>
        <taxon>Paracoccus</taxon>
    </lineage>
</organism>
<comment type="caution">
    <text evidence="9">The sequence shown here is derived from an EMBL/GenBank/DDBJ whole genome shotgun (WGS) entry which is preliminary data.</text>
</comment>
<evidence type="ECO:0000313" key="10">
    <source>
        <dbReference type="Proteomes" id="UP000478740"/>
    </source>
</evidence>
<keyword evidence="3" id="KW-0328">Glycosyltransferase</keyword>
<dbReference type="SUPFAM" id="SSF56784">
    <property type="entry name" value="HAD-like"/>
    <property type="match status" value="1"/>
</dbReference>
<evidence type="ECO:0000259" key="8">
    <source>
        <dbReference type="Pfam" id="PF13579"/>
    </source>
</evidence>
<dbReference type="SUPFAM" id="SSF53756">
    <property type="entry name" value="UDP-Glycosyltransferase/glycogen phosphorylase"/>
    <property type="match status" value="1"/>
</dbReference>
<comment type="catalytic activity">
    <reaction evidence="5">
        <text>beta-D-fructose 6-phosphate + UDP-alpha-D-glucose = sucrose 6(F)-phosphate + UDP + H(+)</text>
        <dbReference type="Rhea" id="RHEA:22172"/>
        <dbReference type="ChEBI" id="CHEBI:15378"/>
        <dbReference type="ChEBI" id="CHEBI:57634"/>
        <dbReference type="ChEBI" id="CHEBI:57723"/>
        <dbReference type="ChEBI" id="CHEBI:58223"/>
        <dbReference type="ChEBI" id="CHEBI:58885"/>
        <dbReference type="EC" id="2.4.1.14"/>
    </reaction>
</comment>
<dbReference type="PANTHER" id="PTHR46039">
    <property type="entry name" value="SUCROSE-PHOSPHATE SYNTHASE 3-RELATED"/>
    <property type="match status" value="1"/>
</dbReference>
<comment type="similarity">
    <text evidence="1">Belongs to the glycosyltransferase 1 family.</text>
</comment>
<name>A0A6L6IZR7_9RHOB</name>
<dbReference type="Pfam" id="PF00534">
    <property type="entry name" value="Glycos_transf_1"/>
    <property type="match status" value="1"/>
</dbReference>
<feature type="domain" description="Glycosyl transferase family 1" evidence="6">
    <location>
        <begin position="219"/>
        <end position="385"/>
    </location>
</feature>
<dbReference type="PANTHER" id="PTHR46039:SF5">
    <property type="entry name" value="SUCROSE-PHOSPHATE SYNTHASE 3-RELATED"/>
    <property type="match status" value="1"/>
</dbReference>
<evidence type="ECO:0000256" key="4">
    <source>
        <dbReference type="ARBA" id="ARBA00022679"/>
    </source>
</evidence>
<evidence type="ECO:0000259" key="6">
    <source>
        <dbReference type="Pfam" id="PF00534"/>
    </source>
</evidence>
<dbReference type="InterPro" id="IPR028098">
    <property type="entry name" value="Glyco_trans_4-like_N"/>
</dbReference>
<keyword evidence="4" id="KW-0808">Transferase</keyword>